<keyword evidence="2" id="KW-0472">Membrane</keyword>
<accession>A0A0A8Y0N6</accession>
<feature type="compositionally biased region" description="Polar residues" evidence="1">
    <location>
        <begin position="43"/>
        <end position="53"/>
    </location>
</feature>
<feature type="compositionally biased region" description="Basic residues" evidence="1">
    <location>
        <begin position="64"/>
        <end position="80"/>
    </location>
</feature>
<protein>
    <submittedName>
        <fullName evidence="3">Uncharacterized protein</fullName>
    </submittedName>
</protein>
<name>A0A0A8Y0N6_ARUDO</name>
<evidence type="ECO:0000256" key="1">
    <source>
        <dbReference type="SAM" id="MobiDB-lite"/>
    </source>
</evidence>
<dbReference type="AlphaFoldDB" id="A0A0A8Y0N6"/>
<keyword evidence="2" id="KW-0812">Transmembrane</keyword>
<keyword evidence="2" id="KW-1133">Transmembrane helix</keyword>
<sequence length="80" mass="8372">MDSVKTTVAPEAAIWLAISCGVDIGLAVVTAAPTRDAAKKESTNSAELSSRFMTTAPRPSPSGGRRKAAARRRVRRSTSA</sequence>
<proteinExistence type="predicted"/>
<dbReference type="EMBL" id="GBRH01279355">
    <property type="protein sequence ID" value="JAD18540.1"/>
    <property type="molecule type" value="Transcribed_RNA"/>
</dbReference>
<reference evidence="3" key="2">
    <citation type="journal article" date="2015" name="Data Brief">
        <title>Shoot transcriptome of the giant reed, Arundo donax.</title>
        <authorList>
            <person name="Barrero R.A."/>
            <person name="Guerrero F.D."/>
            <person name="Moolhuijzen P."/>
            <person name="Goolsby J.A."/>
            <person name="Tidwell J."/>
            <person name="Bellgard S.E."/>
            <person name="Bellgard M.I."/>
        </authorList>
    </citation>
    <scope>NUCLEOTIDE SEQUENCE</scope>
    <source>
        <tissue evidence="3">Shoot tissue taken approximately 20 cm above the soil surface</tissue>
    </source>
</reference>
<evidence type="ECO:0000313" key="3">
    <source>
        <dbReference type="EMBL" id="JAD18540.1"/>
    </source>
</evidence>
<evidence type="ECO:0000256" key="2">
    <source>
        <dbReference type="SAM" id="Phobius"/>
    </source>
</evidence>
<feature type="region of interest" description="Disordered" evidence="1">
    <location>
        <begin position="34"/>
        <end position="80"/>
    </location>
</feature>
<organism evidence="3">
    <name type="scientific">Arundo donax</name>
    <name type="common">Giant reed</name>
    <name type="synonym">Donax arundinaceus</name>
    <dbReference type="NCBI Taxonomy" id="35708"/>
    <lineage>
        <taxon>Eukaryota</taxon>
        <taxon>Viridiplantae</taxon>
        <taxon>Streptophyta</taxon>
        <taxon>Embryophyta</taxon>
        <taxon>Tracheophyta</taxon>
        <taxon>Spermatophyta</taxon>
        <taxon>Magnoliopsida</taxon>
        <taxon>Liliopsida</taxon>
        <taxon>Poales</taxon>
        <taxon>Poaceae</taxon>
        <taxon>PACMAD clade</taxon>
        <taxon>Arundinoideae</taxon>
        <taxon>Arundineae</taxon>
        <taxon>Arundo</taxon>
    </lineage>
</organism>
<feature type="transmembrane region" description="Helical" evidence="2">
    <location>
        <begin position="12"/>
        <end position="32"/>
    </location>
</feature>
<reference evidence="3" key="1">
    <citation type="submission" date="2014-09" db="EMBL/GenBank/DDBJ databases">
        <authorList>
            <person name="Magalhaes I.L.F."/>
            <person name="Oliveira U."/>
            <person name="Santos F.R."/>
            <person name="Vidigal T.H.D.A."/>
            <person name="Brescovit A.D."/>
            <person name="Santos A.J."/>
        </authorList>
    </citation>
    <scope>NUCLEOTIDE SEQUENCE</scope>
    <source>
        <tissue evidence="3">Shoot tissue taken approximately 20 cm above the soil surface</tissue>
    </source>
</reference>